<protein>
    <submittedName>
        <fullName evidence="5">Glycerate kinase</fullName>
    </submittedName>
</protein>
<dbReference type="EMBL" id="QJKI01000005">
    <property type="protein sequence ID" value="PXX79973.1"/>
    <property type="molecule type" value="Genomic_DNA"/>
</dbReference>
<keyword evidence="6" id="KW-1185">Reference proteome</keyword>
<evidence type="ECO:0000313" key="6">
    <source>
        <dbReference type="Proteomes" id="UP000247555"/>
    </source>
</evidence>
<dbReference type="Gene3D" id="3.90.1510.10">
    <property type="entry name" value="Glycerate kinase, domain 2"/>
    <property type="match status" value="1"/>
</dbReference>
<dbReference type="NCBIfam" id="TIGR00045">
    <property type="entry name" value="glycerate kinase"/>
    <property type="match status" value="1"/>
</dbReference>
<evidence type="ECO:0000256" key="1">
    <source>
        <dbReference type="ARBA" id="ARBA00006284"/>
    </source>
</evidence>
<dbReference type="SUPFAM" id="SSF110738">
    <property type="entry name" value="Glycerate kinase I"/>
    <property type="match status" value="1"/>
</dbReference>
<dbReference type="InterPro" id="IPR018193">
    <property type="entry name" value="Glyc_kinase_flavodox-like_fold"/>
</dbReference>
<dbReference type="Proteomes" id="UP000247555">
    <property type="component" value="Unassembled WGS sequence"/>
</dbReference>
<dbReference type="InterPro" id="IPR036129">
    <property type="entry name" value="Glycerate_kinase_sf"/>
</dbReference>
<dbReference type="PIRSF" id="PIRSF006078">
    <property type="entry name" value="GlxK"/>
    <property type="match status" value="1"/>
</dbReference>
<accession>A0A318L367</accession>
<comment type="similarity">
    <text evidence="1 4">Belongs to the glycerate kinase type-1 family.</text>
</comment>
<dbReference type="GO" id="GO:0031388">
    <property type="term" value="P:organic acid phosphorylation"/>
    <property type="evidence" value="ECO:0007669"/>
    <property type="project" value="UniProtKB-UniRule"/>
</dbReference>
<comment type="caution">
    <text evidence="5">The sequence shown here is derived from an EMBL/GenBank/DDBJ whole genome shotgun (WGS) entry which is preliminary data.</text>
</comment>
<keyword evidence="3 4" id="KW-0418">Kinase</keyword>
<dbReference type="OrthoDB" id="9774290at2"/>
<dbReference type="AlphaFoldDB" id="A0A318L367"/>
<evidence type="ECO:0000256" key="3">
    <source>
        <dbReference type="ARBA" id="ARBA00022777"/>
    </source>
</evidence>
<dbReference type="RefSeq" id="WP_110390253.1">
    <property type="nucleotide sequence ID" value="NZ_QJKI01000005.1"/>
</dbReference>
<evidence type="ECO:0000313" key="5">
    <source>
        <dbReference type="EMBL" id="PXX79973.1"/>
    </source>
</evidence>
<name>A0A318L367_9NEIS</name>
<dbReference type="GO" id="GO:0008887">
    <property type="term" value="F:glycerate kinase activity"/>
    <property type="evidence" value="ECO:0007669"/>
    <property type="project" value="UniProtKB-UniRule"/>
</dbReference>
<keyword evidence="2 4" id="KW-0808">Transferase</keyword>
<proteinExistence type="inferred from homology"/>
<evidence type="ECO:0000256" key="4">
    <source>
        <dbReference type="PIRNR" id="PIRNR006078"/>
    </source>
</evidence>
<dbReference type="Pfam" id="PF02595">
    <property type="entry name" value="Gly_kinase"/>
    <property type="match status" value="1"/>
</dbReference>
<reference evidence="5 6" key="1">
    <citation type="submission" date="2018-05" db="EMBL/GenBank/DDBJ databases">
        <title>Genomic Encyclopedia of Type Strains, Phase IV (KMG-IV): sequencing the most valuable type-strain genomes for metagenomic binning, comparative biology and taxonomic classification.</title>
        <authorList>
            <person name="Goeker M."/>
        </authorList>
    </citation>
    <scope>NUCLEOTIDE SEQUENCE [LARGE SCALE GENOMIC DNA]</scope>
    <source>
        <strain evidence="5 6">DSM 29661</strain>
    </source>
</reference>
<evidence type="ECO:0000256" key="2">
    <source>
        <dbReference type="ARBA" id="ARBA00022679"/>
    </source>
</evidence>
<dbReference type="Gene3D" id="3.40.50.10350">
    <property type="entry name" value="Glycerate kinase, domain 1"/>
    <property type="match status" value="1"/>
</dbReference>
<dbReference type="PANTHER" id="PTHR21599:SF0">
    <property type="entry name" value="GLYCERATE KINASE"/>
    <property type="match status" value="1"/>
</dbReference>
<sequence>MKIVICPDSFKESLSAHAAAQAIAEGVRELWPDAECVCLPLADGGEGTLDALVSATGGQLLRHTVRGPLGAPVDARFAVLGDGETALIEMAEAAGLMRIPRGERDPLRASTYGVGELIAAALAQGARRILLGLGGSATQDGGAGMLQALGARLLDADGQPLPPGGAALAQLATLDLAPMQAALAGVQVAVACDVDNPLCGPRGASVVFAPQKGARPAEVAQLDAALAHWGRYLAQACGRDVAALPGAGAAGGMGAAALAAFDARLRPGIDWVMDAVRLDEALRGADWVISGEGRADGQSAGGKVLSGVARRAQAAGVPVLALVGCLGEGYEALYPLGVRAILPIVPGPVSLDEALAQAAANLRRTARAAAGLWRQG</sequence>
<organism evidence="5 6">
    <name type="scientific">Rivihabitans pingtungensis</name>
    <dbReference type="NCBI Taxonomy" id="1054498"/>
    <lineage>
        <taxon>Bacteria</taxon>
        <taxon>Pseudomonadati</taxon>
        <taxon>Pseudomonadota</taxon>
        <taxon>Betaproteobacteria</taxon>
        <taxon>Neisseriales</taxon>
        <taxon>Aquaspirillaceae</taxon>
        <taxon>Rivihabitans</taxon>
    </lineage>
</organism>
<dbReference type="PANTHER" id="PTHR21599">
    <property type="entry name" value="GLYCERATE KINASE"/>
    <property type="match status" value="1"/>
</dbReference>
<dbReference type="InterPro" id="IPR018197">
    <property type="entry name" value="Glycerate_kinase_RE-like"/>
</dbReference>
<dbReference type="InterPro" id="IPR004381">
    <property type="entry name" value="Glycerate_kinase"/>
</dbReference>
<gene>
    <name evidence="5" type="ORF">DFR34_105177</name>
</gene>